<feature type="domain" description="O-antigen ligase-related" evidence="6">
    <location>
        <begin position="186"/>
        <end position="342"/>
    </location>
</feature>
<keyword evidence="4 5" id="KW-0472">Membrane</keyword>
<feature type="transmembrane region" description="Helical" evidence="5">
    <location>
        <begin position="61"/>
        <end position="80"/>
    </location>
</feature>
<reference evidence="8" key="1">
    <citation type="journal article" date="2019" name="Int. J. Syst. Evol. Microbiol.">
        <title>The Global Catalogue of Microorganisms (GCM) 10K type strain sequencing project: providing services to taxonomists for standard genome sequencing and annotation.</title>
        <authorList>
            <consortium name="The Broad Institute Genomics Platform"/>
            <consortium name="The Broad Institute Genome Sequencing Center for Infectious Disease"/>
            <person name="Wu L."/>
            <person name="Ma J."/>
        </authorList>
    </citation>
    <scope>NUCLEOTIDE SEQUENCE [LARGE SCALE GENOMIC DNA]</scope>
    <source>
        <strain evidence="8">KCTC 22280</strain>
    </source>
</reference>
<evidence type="ECO:0000313" key="8">
    <source>
        <dbReference type="Proteomes" id="UP000601597"/>
    </source>
</evidence>
<feature type="transmembrane region" description="Helical" evidence="5">
    <location>
        <begin position="147"/>
        <end position="169"/>
    </location>
</feature>
<accession>A0ABQ3B8I4</accession>
<evidence type="ECO:0000256" key="3">
    <source>
        <dbReference type="ARBA" id="ARBA00022989"/>
    </source>
</evidence>
<comment type="caution">
    <text evidence="7">The sequence shown here is derived from an EMBL/GenBank/DDBJ whole genome shotgun (WGS) entry which is preliminary data.</text>
</comment>
<keyword evidence="3 5" id="KW-1133">Transmembrane helix</keyword>
<feature type="transmembrane region" description="Helical" evidence="5">
    <location>
        <begin position="226"/>
        <end position="244"/>
    </location>
</feature>
<evidence type="ECO:0000313" key="7">
    <source>
        <dbReference type="EMBL" id="GGY79008.1"/>
    </source>
</evidence>
<evidence type="ECO:0000259" key="6">
    <source>
        <dbReference type="Pfam" id="PF04932"/>
    </source>
</evidence>
<evidence type="ECO:0000256" key="5">
    <source>
        <dbReference type="SAM" id="Phobius"/>
    </source>
</evidence>
<dbReference type="InterPro" id="IPR007016">
    <property type="entry name" value="O-antigen_ligase-rel_domated"/>
</dbReference>
<gene>
    <name evidence="7" type="ORF">GCM10007071_28020</name>
</gene>
<feature type="transmembrane region" description="Helical" evidence="5">
    <location>
        <begin position="34"/>
        <end position="49"/>
    </location>
</feature>
<dbReference type="Proteomes" id="UP000601597">
    <property type="component" value="Unassembled WGS sequence"/>
</dbReference>
<name>A0ABQ3B8I4_9GAMM</name>
<dbReference type="EMBL" id="BMXV01000006">
    <property type="protein sequence ID" value="GGY79008.1"/>
    <property type="molecule type" value="Genomic_DNA"/>
</dbReference>
<dbReference type="InterPro" id="IPR051533">
    <property type="entry name" value="WaaL-like"/>
</dbReference>
<keyword evidence="2 5" id="KW-0812">Transmembrane</keyword>
<evidence type="ECO:0000256" key="1">
    <source>
        <dbReference type="ARBA" id="ARBA00004141"/>
    </source>
</evidence>
<feature type="transmembrane region" description="Helical" evidence="5">
    <location>
        <begin position="176"/>
        <end position="195"/>
    </location>
</feature>
<proteinExistence type="predicted"/>
<feature type="transmembrane region" description="Helical" evidence="5">
    <location>
        <begin position="336"/>
        <end position="355"/>
    </location>
</feature>
<feature type="transmembrane region" description="Helical" evidence="5">
    <location>
        <begin position="367"/>
        <end position="387"/>
    </location>
</feature>
<keyword evidence="8" id="KW-1185">Reference proteome</keyword>
<feature type="transmembrane region" description="Helical" evidence="5">
    <location>
        <begin position="92"/>
        <end position="109"/>
    </location>
</feature>
<comment type="subcellular location">
    <subcellularLocation>
        <location evidence="1">Membrane</location>
        <topology evidence="1">Multi-pass membrane protein</topology>
    </subcellularLocation>
</comment>
<dbReference type="PANTHER" id="PTHR37422:SF17">
    <property type="entry name" value="O-ANTIGEN LIGASE"/>
    <property type="match status" value="1"/>
</dbReference>
<organism evidence="7 8">
    <name type="scientific">Marinobacter zhanjiangensis</name>
    <dbReference type="NCBI Taxonomy" id="578215"/>
    <lineage>
        <taxon>Bacteria</taxon>
        <taxon>Pseudomonadati</taxon>
        <taxon>Pseudomonadota</taxon>
        <taxon>Gammaproteobacteria</taxon>
        <taxon>Pseudomonadales</taxon>
        <taxon>Marinobacteraceae</taxon>
        <taxon>Marinobacter</taxon>
    </lineage>
</organism>
<sequence>MSKLSFRSLLEWIIALSVLLYLGSMVLVPDLYNVVPALLLLMSLVGFRYRKVVDAMEYKDWRLFSVFAGYFACFVVLVLLHGDDASSLDRPSRFLAAAIILTLLLRIRLAPVAMFAGAAIGGIGAGVFAGYQALVDGASRVTSFDNSIYFGNGALVLALVAFCGVVCGVHQRSWKPAWTLLYSAGFAGAMLALLLSGTRGGWLAVPVASMVFVWAYRRYILGHPGVLAASLGVLVVFGGTALSLDAVSQRVDVAVEQASDYFEGGEVKGSSVGLRLEMWHAGWLMYSGHPVLGVGDDNFDRELQALVDEGQVDESILTFRHLHNQFVDHAAKGGSVALLALLVVFLGPLVLFWCYMSSDNPLIKAHAVLGVTFVLTFMVFCLTQGMFSRNIGVMMYVIVPLLAWTVIRQAEAESQQVYRESEAKMVART</sequence>
<dbReference type="PANTHER" id="PTHR37422">
    <property type="entry name" value="TEICHURONIC ACID BIOSYNTHESIS PROTEIN TUAE"/>
    <property type="match status" value="1"/>
</dbReference>
<evidence type="ECO:0000256" key="2">
    <source>
        <dbReference type="ARBA" id="ARBA00022692"/>
    </source>
</evidence>
<dbReference type="Pfam" id="PF04932">
    <property type="entry name" value="Wzy_C"/>
    <property type="match status" value="1"/>
</dbReference>
<feature type="transmembrane region" description="Helical" evidence="5">
    <location>
        <begin position="116"/>
        <end position="135"/>
    </location>
</feature>
<feature type="transmembrane region" description="Helical" evidence="5">
    <location>
        <begin position="9"/>
        <end position="28"/>
    </location>
</feature>
<protein>
    <recommendedName>
        <fullName evidence="6">O-antigen ligase-related domain-containing protein</fullName>
    </recommendedName>
</protein>
<evidence type="ECO:0000256" key="4">
    <source>
        <dbReference type="ARBA" id="ARBA00023136"/>
    </source>
</evidence>